<evidence type="ECO:0000256" key="1">
    <source>
        <dbReference type="ARBA" id="ARBA00004173"/>
    </source>
</evidence>
<name>A0A5M3MPL3_CONPW</name>
<feature type="domain" description="Small ribosomal subunit protein mS41 SAM" evidence="6">
    <location>
        <begin position="43"/>
        <end position="97"/>
    </location>
</feature>
<dbReference type="OMA" id="WGPAVQN"/>
<dbReference type="RefSeq" id="XP_007768432.1">
    <property type="nucleotide sequence ID" value="XM_007770242.1"/>
</dbReference>
<dbReference type="SMART" id="SM01238">
    <property type="entry name" value="IGR"/>
    <property type="match status" value="1"/>
</dbReference>
<keyword evidence="8" id="KW-1185">Reference proteome</keyword>
<proteinExistence type="inferred from homology"/>
<dbReference type="InterPro" id="IPR019083">
    <property type="entry name" value="SAM_Ribosomal_mS41"/>
</dbReference>
<sequence>MFDAELPISCGSRQAFPQCSRSFNSQAVPSAVPKGLPGKISTPGEFLSAIGRSSETKLEVEEWAKFWQMTGPEMKTAGVSVKDRRYIMWCMNRYRLGEPIKDFAHEAKPKKKIRGRGPAVQNGKRIRSRRDR</sequence>
<evidence type="ECO:0000256" key="2">
    <source>
        <dbReference type="ARBA" id="ARBA00010492"/>
    </source>
</evidence>
<accession>A0A5M3MPL3</accession>
<evidence type="ECO:0000313" key="8">
    <source>
        <dbReference type="Proteomes" id="UP000053558"/>
    </source>
</evidence>
<gene>
    <name evidence="7" type="ORF">CONPUDRAFT_165224</name>
</gene>
<dbReference type="InterPro" id="IPR039603">
    <property type="entry name" value="Ribosomal_mS41"/>
</dbReference>
<evidence type="ECO:0000259" key="6">
    <source>
        <dbReference type="SMART" id="SM01238"/>
    </source>
</evidence>
<comment type="subcellular location">
    <subcellularLocation>
        <location evidence="1">Mitochondrion</location>
    </subcellularLocation>
</comment>
<organism evidence="7 8">
    <name type="scientific">Coniophora puteana (strain RWD-64-598)</name>
    <name type="common">Brown rot fungus</name>
    <dbReference type="NCBI Taxonomy" id="741705"/>
    <lineage>
        <taxon>Eukaryota</taxon>
        <taxon>Fungi</taxon>
        <taxon>Dikarya</taxon>
        <taxon>Basidiomycota</taxon>
        <taxon>Agaricomycotina</taxon>
        <taxon>Agaricomycetes</taxon>
        <taxon>Agaricomycetidae</taxon>
        <taxon>Boletales</taxon>
        <taxon>Coniophorineae</taxon>
        <taxon>Coniophoraceae</taxon>
        <taxon>Coniophora</taxon>
    </lineage>
</organism>
<reference evidence="8" key="1">
    <citation type="journal article" date="2012" name="Science">
        <title>The Paleozoic origin of enzymatic lignin decomposition reconstructed from 31 fungal genomes.</title>
        <authorList>
            <person name="Floudas D."/>
            <person name="Binder M."/>
            <person name="Riley R."/>
            <person name="Barry K."/>
            <person name="Blanchette R.A."/>
            <person name="Henrissat B."/>
            <person name="Martinez A.T."/>
            <person name="Otillar R."/>
            <person name="Spatafora J.W."/>
            <person name="Yadav J.S."/>
            <person name="Aerts A."/>
            <person name="Benoit I."/>
            <person name="Boyd A."/>
            <person name="Carlson A."/>
            <person name="Copeland A."/>
            <person name="Coutinho P.M."/>
            <person name="de Vries R.P."/>
            <person name="Ferreira P."/>
            <person name="Findley K."/>
            <person name="Foster B."/>
            <person name="Gaskell J."/>
            <person name="Glotzer D."/>
            <person name="Gorecki P."/>
            <person name="Heitman J."/>
            <person name="Hesse C."/>
            <person name="Hori C."/>
            <person name="Igarashi K."/>
            <person name="Jurgens J.A."/>
            <person name="Kallen N."/>
            <person name="Kersten P."/>
            <person name="Kohler A."/>
            <person name="Kuees U."/>
            <person name="Kumar T.K.A."/>
            <person name="Kuo A."/>
            <person name="LaButti K."/>
            <person name="Larrondo L.F."/>
            <person name="Lindquist E."/>
            <person name="Ling A."/>
            <person name="Lombard V."/>
            <person name="Lucas S."/>
            <person name="Lundell T."/>
            <person name="Martin R."/>
            <person name="McLaughlin D.J."/>
            <person name="Morgenstern I."/>
            <person name="Morin E."/>
            <person name="Murat C."/>
            <person name="Nagy L.G."/>
            <person name="Nolan M."/>
            <person name="Ohm R.A."/>
            <person name="Patyshakuliyeva A."/>
            <person name="Rokas A."/>
            <person name="Ruiz-Duenas F.J."/>
            <person name="Sabat G."/>
            <person name="Salamov A."/>
            <person name="Samejima M."/>
            <person name="Schmutz J."/>
            <person name="Slot J.C."/>
            <person name="St John F."/>
            <person name="Stenlid J."/>
            <person name="Sun H."/>
            <person name="Sun S."/>
            <person name="Syed K."/>
            <person name="Tsang A."/>
            <person name="Wiebenga A."/>
            <person name="Young D."/>
            <person name="Pisabarro A."/>
            <person name="Eastwood D.C."/>
            <person name="Martin F."/>
            <person name="Cullen D."/>
            <person name="Grigoriev I.V."/>
            <person name="Hibbett D.S."/>
        </authorList>
    </citation>
    <scope>NUCLEOTIDE SEQUENCE [LARGE SCALE GENOMIC DNA]</scope>
    <source>
        <strain evidence="8">RWD-64-598 SS2</strain>
    </source>
</reference>
<dbReference type="GeneID" id="19205270"/>
<feature type="region of interest" description="Disordered" evidence="5">
    <location>
        <begin position="105"/>
        <end position="132"/>
    </location>
</feature>
<evidence type="ECO:0000256" key="5">
    <source>
        <dbReference type="SAM" id="MobiDB-lite"/>
    </source>
</evidence>
<evidence type="ECO:0000313" key="7">
    <source>
        <dbReference type="EMBL" id="EIW80987.1"/>
    </source>
</evidence>
<comment type="caution">
    <text evidence="7">The sequence shown here is derived from an EMBL/GenBank/DDBJ whole genome shotgun (WGS) entry which is preliminary data.</text>
</comment>
<comment type="similarity">
    <text evidence="2">Belongs to the mitochondrion-specific ribosomal protein mS41 family.</text>
</comment>
<protein>
    <recommendedName>
        <fullName evidence="4">Small ribosomal subunit protein mS41</fullName>
    </recommendedName>
</protein>
<evidence type="ECO:0000256" key="4">
    <source>
        <dbReference type="ARBA" id="ARBA00035129"/>
    </source>
</evidence>
<keyword evidence="3" id="KW-0496">Mitochondrion</keyword>
<dbReference type="OrthoDB" id="18595at2759"/>
<dbReference type="EMBL" id="JH711578">
    <property type="protein sequence ID" value="EIW80987.1"/>
    <property type="molecule type" value="Genomic_DNA"/>
</dbReference>
<dbReference type="Pfam" id="PF09597">
    <property type="entry name" value="SAM_Ribosomal_mS41"/>
    <property type="match status" value="1"/>
</dbReference>
<dbReference type="Proteomes" id="UP000053558">
    <property type="component" value="Unassembled WGS sequence"/>
</dbReference>
<dbReference type="PANTHER" id="PTHR28235:SF1">
    <property type="entry name" value="SMALL RIBOSOMAL SUBUNIT PROTEIN MS41"/>
    <property type="match status" value="1"/>
</dbReference>
<evidence type="ECO:0000256" key="3">
    <source>
        <dbReference type="ARBA" id="ARBA00023128"/>
    </source>
</evidence>
<dbReference type="PANTHER" id="PTHR28235">
    <property type="entry name" value="PROTEIN FYV4, MITOCHONDRIAL"/>
    <property type="match status" value="1"/>
</dbReference>
<dbReference type="AlphaFoldDB" id="A0A5M3MPL3"/>
<dbReference type="KEGG" id="cput:CONPUDRAFT_165224"/>
<dbReference type="GO" id="GO:0005739">
    <property type="term" value="C:mitochondrion"/>
    <property type="evidence" value="ECO:0007669"/>
    <property type="project" value="UniProtKB-SubCell"/>
</dbReference>